<evidence type="ECO:0000313" key="6">
    <source>
        <dbReference type="EMBL" id="SHL73363.1"/>
    </source>
</evidence>
<dbReference type="STRING" id="53463.SAMN05444389_10186"/>
<dbReference type="Proteomes" id="UP000184444">
    <property type="component" value="Unassembled WGS sequence"/>
</dbReference>
<evidence type="ECO:0000313" key="7">
    <source>
        <dbReference type="Proteomes" id="UP000184444"/>
    </source>
</evidence>
<dbReference type="EMBL" id="FRCK01000001">
    <property type="protein sequence ID" value="SHL73363.1"/>
    <property type="molecule type" value="Genomic_DNA"/>
</dbReference>
<dbReference type="PANTHER" id="PTHR45625">
    <property type="entry name" value="PEPTIDYL-PROLYL CIS-TRANS ISOMERASE-RELATED"/>
    <property type="match status" value="1"/>
</dbReference>
<evidence type="ECO:0000256" key="1">
    <source>
        <dbReference type="ARBA" id="ARBA00007365"/>
    </source>
</evidence>
<dbReference type="PROSITE" id="PS50072">
    <property type="entry name" value="CSA_PPIASE_2"/>
    <property type="match status" value="1"/>
</dbReference>
<evidence type="ECO:0000256" key="2">
    <source>
        <dbReference type="ARBA" id="ARBA00023110"/>
    </source>
</evidence>
<gene>
    <name evidence="6" type="ORF">SAMN05444389_10186</name>
</gene>
<dbReference type="InterPro" id="IPR020892">
    <property type="entry name" value="Cyclophilin-type_PPIase_CS"/>
</dbReference>
<dbReference type="PRINTS" id="PR00153">
    <property type="entry name" value="CSAPPISMRASE"/>
</dbReference>
<reference evidence="7" key="1">
    <citation type="submission" date="2016-11" db="EMBL/GenBank/DDBJ databases">
        <authorList>
            <person name="Varghese N."/>
            <person name="Submissions S."/>
        </authorList>
    </citation>
    <scope>NUCLEOTIDE SEQUENCE [LARGE SCALE GENOMIC DNA]</scope>
    <source>
        <strain evidence="7">DSM 6637</strain>
    </source>
</reference>
<organism evidence="6 7">
    <name type="scientific">Paracoccus solventivorans</name>
    <dbReference type="NCBI Taxonomy" id="53463"/>
    <lineage>
        <taxon>Bacteria</taxon>
        <taxon>Pseudomonadati</taxon>
        <taxon>Pseudomonadota</taxon>
        <taxon>Alphaproteobacteria</taxon>
        <taxon>Rhodobacterales</taxon>
        <taxon>Paracoccaceae</taxon>
        <taxon>Paracoccus</taxon>
    </lineage>
</organism>
<proteinExistence type="inferred from homology"/>
<keyword evidence="7" id="KW-1185">Reference proteome</keyword>
<evidence type="ECO:0000259" key="5">
    <source>
        <dbReference type="PROSITE" id="PS50072"/>
    </source>
</evidence>
<dbReference type="PANTHER" id="PTHR45625:SF4">
    <property type="entry name" value="PEPTIDYLPROLYL ISOMERASE DOMAIN AND WD REPEAT-CONTAINING PROTEIN 1"/>
    <property type="match status" value="1"/>
</dbReference>
<dbReference type="GO" id="GO:0006457">
    <property type="term" value="P:protein folding"/>
    <property type="evidence" value="ECO:0007669"/>
    <property type="project" value="InterPro"/>
</dbReference>
<dbReference type="SUPFAM" id="SSF50891">
    <property type="entry name" value="Cyclophilin-like"/>
    <property type="match status" value="1"/>
</dbReference>
<keyword evidence="2 4" id="KW-0697">Rotamase</keyword>
<dbReference type="Gene3D" id="2.40.100.10">
    <property type="entry name" value="Cyclophilin-like"/>
    <property type="match status" value="1"/>
</dbReference>
<name>A0A1M7D1S8_9RHOB</name>
<evidence type="ECO:0000256" key="3">
    <source>
        <dbReference type="ARBA" id="ARBA00023235"/>
    </source>
</evidence>
<protein>
    <recommendedName>
        <fullName evidence="4">Peptidyl-prolyl cis-trans isomerase</fullName>
        <shortName evidence="4">PPIase</shortName>
        <ecNumber evidence="4">5.2.1.8</ecNumber>
    </recommendedName>
</protein>
<dbReference type="InterPro" id="IPR044666">
    <property type="entry name" value="Cyclophilin_A-like"/>
</dbReference>
<comment type="function">
    <text evidence="4">PPIases accelerate the folding of proteins. It catalyzes the cis-trans isomerization of proline imidic peptide bonds in oligopeptides.</text>
</comment>
<dbReference type="InterPro" id="IPR002130">
    <property type="entry name" value="Cyclophilin-type_PPIase_dom"/>
</dbReference>
<dbReference type="AlphaFoldDB" id="A0A1M7D1S8"/>
<feature type="signal peptide" evidence="4">
    <location>
        <begin position="1"/>
        <end position="20"/>
    </location>
</feature>
<dbReference type="CDD" id="cd00317">
    <property type="entry name" value="cyclophilin"/>
    <property type="match status" value="1"/>
</dbReference>
<dbReference type="GO" id="GO:0003755">
    <property type="term" value="F:peptidyl-prolyl cis-trans isomerase activity"/>
    <property type="evidence" value="ECO:0007669"/>
    <property type="project" value="UniProtKB-UniRule"/>
</dbReference>
<dbReference type="RefSeq" id="WP_073060270.1">
    <property type="nucleotide sequence ID" value="NZ_FRCK01000001.1"/>
</dbReference>
<keyword evidence="3 4" id="KW-0413">Isomerase</keyword>
<sequence>MRKLLLSVALAAGAAGMTAAQDVAAPPSEDGPGPNMVIEVADASGAAKGTIVLDLNPEKAPGHVARLTELARAGAYDGVVFHRVIEGFMAQTGDVQFGKQGGDLSRAGMGGSEQPDLKAEFSDQNFLPGTVGMARSQSPDSANSQFFVNFAATPSLDGQYTVVGRLIEGWDVLNAIKKGDPRFNGKVDEPDYMAKVTIVE</sequence>
<feature type="chain" id="PRO_5011828458" description="Peptidyl-prolyl cis-trans isomerase" evidence="4">
    <location>
        <begin position="21"/>
        <end position="200"/>
    </location>
</feature>
<dbReference type="Pfam" id="PF00160">
    <property type="entry name" value="Pro_isomerase"/>
    <property type="match status" value="1"/>
</dbReference>
<keyword evidence="4" id="KW-0732">Signal</keyword>
<accession>A0A1M7D1S8</accession>
<dbReference type="InterPro" id="IPR029000">
    <property type="entry name" value="Cyclophilin-like_dom_sf"/>
</dbReference>
<dbReference type="EC" id="5.2.1.8" evidence="4"/>
<dbReference type="OrthoDB" id="9807797at2"/>
<comment type="similarity">
    <text evidence="1 4">Belongs to the cyclophilin-type PPIase family.</text>
</comment>
<feature type="domain" description="PPIase cyclophilin-type" evidence="5">
    <location>
        <begin position="49"/>
        <end position="200"/>
    </location>
</feature>
<comment type="catalytic activity">
    <reaction evidence="4">
        <text>[protein]-peptidylproline (omega=180) = [protein]-peptidylproline (omega=0)</text>
        <dbReference type="Rhea" id="RHEA:16237"/>
        <dbReference type="Rhea" id="RHEA-COMP:10747"/>
        <dbReference type="Rhea" id="RHEA-COMP:10748"/>
        <dbReference type="ChEBI" id="CHEBI:83833"/>
        <dbReference type="ChEBI" id="CHEBI:83834"/>
        <dbReference type="EC" id="5.2.1.8"/>
    </reaction>
</comment>
<evidence type="ECO:0000256" key="4">
    <source>
        <dbReference type="RuleBase" id="RU363019"/>
    </source>
</evidence>
<dbReference type="PROSITE" id="PS00170">
    <property type="entry name" value="CSA_PPIASE_1"/>
    <property type="match status" value="1"/>
</dbReference>